<dbReference type="Pfam" id="PF00392">
    <property type="entry name" value="GntR"/>
    <property type="match status" value="1"/>
</dbReference>
<dbReference type="PANTHER" id="PTHR30146">
    <property type="entry name" value="LACI-RELATED TRANSCRIPTIONAL REPRESSOR"/>
    <property type="match status" value="1"/>
</dbReference>
<dbReference type="InterPro" id="IPR036390">
    <property type="entry name" value="WH_DNA-bd_sf"/>
</dbReference>
<dbReference type="PANTHER" id="PTHR30146:SF148">
    <property type="entry name" value="HTH-TYPE TRANSCRIPTIONAL REPRESSOR PURR-RELATED"/>
    <property type="match status" value="1"/>
</dbReference>
<evidence type="ECO:0000259" key="5">
    <source>
        <dbReference type="PROSITE" id="PS50949"/>
    </source>
</evidence>
<name>A0A7X0VIJ6_9BACL</name>
<evidence type="ECO:0000256" key="3">
    <source>
        <dbReference type="ARBA" id="ARBA00023125"/>
    </source>
</evidence>
<dbReference type="Gene3D" id="1.10.10.10">
    <property type="entry name" value="Winged helix-like DNA-binding domain superfamily/Winged helix DNA-binding domain"/>
    <property type="match status" value="1"/>
</dbReference>
<dbReference type="AlphaFoldDB" id="A0A7X0VIJ6"/>
<dbReference type="PROSITE" id="PS50949">
    <property type="entry name" value="HTH_GNTR"/>
    <property type="match status" value="1"/>
</dbReference>
<dbReference type="Proteomes" id="UP000547209">
    <property type="component" value="Unassembled WGS sequence"/>
</dbReference>
<sequence length="397" mass="44568">MPGKKPLYQSIVDHFIQQIEGGQLVPGSKLPSEKELMDFFGVSRITVIKALDELSHSSHIYRVKGKGSFVSENSKNDVRIDGSSANGALEDASMKIFSVVLPYSEQIGYEILRGAEKEFEKIGGYVTTHNSEYKPDREREIIQKLRADKVRGIIIYPCSSEHNIDLFGDMLIDGFPFVMIDRDIKELHTPHVYSNNFQGSYDIVSYLIGLGHRHIAFVCSRLREVTSIFMRYRGYCMAQIDAGITLQPELLISDLISSDDPAENNPSEYPEPHFLAASRVIERLMSLKQPPTAIVADNDYSAMFLMKAAMKMGISIPSQLSITGFDNLPFSNHMDVPLTTVEQSFTKMGEMAARMLIEREGGLQTESNEVILKTSIVIRESTAAPRSEKIYWPAHSE</sequence>
<protein>
    <submittedName>
        <fullName evidence="6">GntR family transcriptional regulator</fullName>
    </submittedName>
</protein>
<dbReference type="InterPro" id="IPR046335">
    <property type="entry name" value="LacI/GalR-like_sensor"/>
</dbReference>
<keyword evidence="1" id="KW-0678">Repressor</keyword>
<dbReference type="InterPro" id="IPR036388">
    <property type="entry name" value="WH-like_DNA-bd_sf"/>
</dbReference>
<dbReference type="SUPFAM" id="SSF53822">
    <property type="entry name" value="Periplasmic binding protein-like I"/>
    <property type="match status" value="1"/>
</dbReference>
<dbReference type="PRINTS" id="PR00035">
    <property type="entry name" value="HTHGNTR"/>
</dbReference>
<evidence type="ECO:0000313" key="7">
    <source>
        <dbReference type="Proteomes" id="UP000547209"/>
    </source>
</evidence>
<dbReference type="GO" id="GO:0000976">
    <property type="term" value="F:transcription cis-regulatory region binding"/>
    <property type="evidence" value="ECO:0007669"/>
    <property type="project" value="TreeGrafter"/>
</dbReference>
<comment type="caution">
    <text evidence="6">The sequence shown here is derived from an EMBL/GenBank/DDBJ whole genome shotgun (WGS) entry which is preliminary data.</text>
</comment>
<dbReference type="CDD" id="cd06267">
    <property type="entry name" value="PBP1_LacI_sugar_binding-like"/>
    <property type="match status" value="1"/>
</dbReference>
<keyword evidence="3" id="KW-0238">DNA-binding</keyword>
<dbReference type="GO" id="GO:0003700">
    <property type="term" value="F:DNA-binding transcription factor activity"/>
    <property type="evidence" value="ECO:0007669"/>
    <property type="project" value="InterPro"/>
</dbReference>
<evidence type="ECO:0000256" key="2">
    <source>
        <dbReference type="ARBA" id="ARBA00023015"/>
    </source>
</evidence>
<keyword evidence="7" id="KW-1185">Reference proteome</keyword>
<evidence type="ECO:0000256" key="1">
    <source>
        <dbReference type="ARBA" id="ARBA00022491"/>
    </source>
</evidence>
<dbReference type="SMART" id="SM00345">
    <property type="entry name" value="HTH_GNTR"/>
    <property type="match status" value="1"/>
</dbReference>
<dbReference type="EMBL" id="JACJVP010000050">
    <property type="protein sequence ID" value="MBB6674618.1"/>
    <property type="molecule type" value="Genomic_DNA"/>
</dbReference>
<proteinExistence type="predicted"/>
<reference evidence="6 7" key="1">
    <citation type="submission" date="2020-08" db="EMBL/GenBank/DDBJ databases">
        <title>Cohnella phylogeny.</title>
        <authorList>
            <person name="Dunlap C."/>
        </authorList>
    </citation>
    <scope>NUCLEOTIDE SEQUENCE [LARGE SCALE GENOMIC DNA]</scope>
    <source>
        <strain evidence="6 7">DSM 28246</strain>
    </source>
</reference>
<evidence type="ECO:0000313" key="6">
    <source>
        <dbReference type="EMBL" id="MBB6674618.1"/>
    </source>
</evidence>
<dbReference type="Gene3D" id="3.40.50.2300">
    <property type="match status" value="2"/>
</dbReference>
<dbReference type="InterPro" id="IPR000524">
    <property type="entry name" value="Tscrpt_reg_HTH_GntR"/>
</dbReference>
<dbReference type="Pfam" id="PF13377">
    <property type="entry name" value="Peripla_BP_3"/>
    <property type="match status" value="1"/>
</dbReference>
<feature type="domain" description="HTH gntR-type" evidence="5">
    <location>
        <begin position="5"/>
        <end position="73"/>
    </location>
</feature>
<dbReference type="InterPro" id="IPR028082">
    <property type="entry name" value="Peripla_BP_I"/>
</dbReference>
<dbReference type="CDD" id="cd07377">
    <property type="entry name" value="WHTH_GntR"/>
    <property type="match status" value="1"/>
</dbReference>
<dbReference type="SUPFAM" id="SSF46785">
    <property type="entry name" value="Winged helix' DNA-binding domain"/>
    <property type="match status" value="1"/>
</dbReference>
<organism evidence="6 7">
    <name type="scientific">Cohnella nanjingensis</name>
    <dbReference type="NCBI Taxonomy" id="1387779"/>
    <lineage>
        <taxon>Bacteria</taxon>
        <taxon>Bacillati</taxon>
        <taxon>Bacillota</taxon>
        <taxon>Bacilli</taxon>
        <taxon>Bacillales</taxon>
        <taxon>Paenibacillaceae</taxon>
        <taxon>Cohnella</taxon>
    </lineage>
</organism>
<evidence type="ECO:0000256" key="4">
    <source>
        <dbReference type="ARBA" id="ARBA00023163"/>
    </source>
</evidence>
<dbReference type="RefSeq" id="WP_185672481.1">
    <property type="nucleotide sequence ID" value="NZ_JACJVP010000050.1"/>
</dbReference>
<gene>
    <name evidence="6" type="ORF">H7C19_28445</name>
</gene>
<keyword evidence="4" id="KW-0804">Transcription</keyword>
<accession>A0A7X0VIJ6</accession>
<keyword evidence="2" id="KW-0805">Transcription regulation</keyword>